<sequence>MFLAIVPAYNESKRVGSVVRSLLLHVDTVLVVDDGSTDDTAEIAWQAGATVLTHRLNRGQGAALETGHVYARRVGAEYILHFDADGQFSVDDILPALSLLKHAQVDIIFGSRYKDSRSNVPWTKKYLLRPIGKLVDRMFGGLKLSDAHNGFRLFNKNALHTLSLTHSGMAHASEIPALVKKHGLRYMEVPVSVMYHEYGQGIGGGIRVVRDLLLGKFSK</sequence>
<dbReference type="PANTHER" id="PTHR48090:SF7">
    <property type="entry name" value="RFBJ PROTEIN"/>
    <property type="match status" value="1"/>
</dbReference>
<dbReference type="InterPro" id="IPR029044">
    <property type="entry name" value="Nucleotide-diphossugar_trans"/>
</dbReference>
<evidence type="ECO:0000313" key="3">
    <source>
        <dbReference type="Proteomes" id="UP000033867"/>
    </source>
</evidence>
<dbReference type="InterPro" id="IPR001173">
    <property type="entry name" value="Glyco_trans_2-like"/>
</dbReference>
<protein>
    <submittedName>
        <fullName evidence="2">Glycosyl transferase, family 2</fullName>
    </submittedName>
</protein>
<keyword evidence="2" id="KW-0808">Transferase</keyword>
<name>A0A0G1EDC0_9BACT</name>
<dbReference type="GO" id="GO:0016740">
    <property type="term" value="F:transferase activity"/>
    <property type="evidence" value="ECO:0007669"/>
    <property type="project" value="UniProtKB-KW"/>
</dbReference>
<comment type="caution">
    <text evidence="2">The sequence shown here is derived from an EMBL/GenBank/DDBJ whole genome shotgun (WGS) entry which is preliminary data.</text>
</comment>
<dbReference type="Pfam" id="PF00535">
    <property type="entry name" value="Glycos_transf_2"/>
    <property type="match status" value="1"/>
</dbReference>
<dbReference type="Gene3D" id="3.90.550.10">
    <property type="entry name" value="Spore Coat Polysaccharide Biosynthesis Protein SpsA, Chain A"/>
    <property type="match status" value="1"/>
</dbReference>
<dbReference type="SUPFAM" id="SSF53448">
    <property type="entry name" value="Nucleotide-diphospho-sugar transferases"/>
    <property type="match status" value="1"/>
</dbReference>
<evidence type="ECO:0000313" key="2">
    <source>
        <dbReference type="EMBL" id="KKS72563.1"/>
    </source>
</evidence>
<reference evidence="2 3" key="1">
    <citation type="journal article" date="2015" name="Nature">
        <title>rRNA introns, odd ribosomes, and small enigmatic genomes across a large radiation of phyla.</title>
        <authorList>
            <person name="Brown C.T."/>
            <person name="Hug L.A."/>
            <person name="Thomas B.C."/>
            <person name="Sharon I."/>
            <person name="Castelle C.J."/>
            <person name="Singh A."/>
            <person name="Wilkins M.J."/>
            <person name="Williams K.H."/>
            <person name="Banfield J.F."/>
        </authorList>
    </citation>
    <scope>NUCLEOTIDE SEQUENCE [LARGE SCALE GENOMIC DNA]</scope>
</reference>
<dbReference type="AlphaFoldDB" id="A0A0G1EDC0"/>
<accession>A0A0G1EDC0</accession>
<organism evidence="2 3">
    <name type="scientific">Candidatus Magasanikbacteria bacterium GW2011_GWE2_42_7</name>
    <dbReference type="NCBI Taxonomy" id="1619052"/>
    <lineage>
        <taxon>Bacteria</taxon>
        <taxon>Candidatus Magasanikiibacteriota</taxon>
    </lineage>
</organism>
<gene>
    <name evidence="2" type="ORF">UV42_C0007G0015</name>
</gene>
<dbReference type="Proteomes" id="UP000033867">
    <property type="component" value="Unassembled WGS sequence"/>
</dbReference>
<dbReference type="InterPro" id="IPR050256">
    <property type="entry name" value="Glycosyltransferase_2"/>
</dbReference>
<dbReference type="CDD" id="cd04179">
    <property type="entry name" value="DPM_DPG-synthase_like"/>
    <property type="match status" value="1"/>
</dbReference>
<dbReference type="EMBL" id="LCEK01000007">
    <property type="protein sequence ID" value="KKS72563.1"/>
    <property type="molecule type" value="Genomic_DNA"/>
</dbReference>
<proteinExistence type="predicted"/>
<feature type="domain" description="Glycosyltransferase 2-like" evidence="1">
    <location>
        <begin position="5"/>
        <end position="161"/>
    </location>
</feature>
<evidence type="ECO:0000259" key="1">
    <source>
        <dbReference type="Pfam" id="PF00535"/>
    </source>
</evidence>
<dbReference type="PANTHER" id="PTHR48090">
    <property type="entry name" value="UNDECAPRENYL-PHOSPHATE 4-DEOXY-4-FORMAMIDO-L-ARABINOSE TRANSFERASE-RELATED"/>
    <property type="match status" value="1"/>
</dbReference>